<keyword evidence="5 9" id="KW-0812">Transmembrane</keyword>
<evidence type="ECO:0000313" key="12">
    <source>
        <dbReference type="Proteomes" id="UP000321750"/>
    </source>
</evidence>
<dbReference type="CDD" id="cd06261">
    <property type="entry name" value="TM_PBP2"/>
    <property type="match status" value="1"/>
</dbReference>
<feature type="domain" description="ABC transmembrane type-1" evidence="10">
    <location>
        <begin position="83"/>
        <end position="271"/>
    </location>
</feature>
<dbReference type="Gene3D" id="1.10.3720.10">
    <property type="entry name" value="MetI-like"/>
    <property type="match status" value="1"/>
</dbReference>
<keyword evidence="3 9" id="KW-0813">Transport</keyword>
<dbReference type="GO" id="GO:0005886">
    <property type="term" value="C:plasma membrane"/>
    <property type="evidence" value="ECO:0007669"/>
    <property type="project" value="UniProtKB-SubCell"/>
</dbReference>
<evidence type="ECO:0000256" key="7">
    <source>
        <dbReference type="ARBA" id="ARBA00023136"/>
    </source>
</evidence>
<dbReference type="Proteomes" id="UP000321750">
    <property type="component" value="Unassembled WGS sequence"/>
</dbReference>
<feature type="transmembrane region" description="Helical" evidence="9">
    <location>
        <begin position="216"/>
        <end position="237"/>
    </location>
</feature>
<dbReference type="Pfam" id="PF00528">
    <property type="entry name" value="BPD_transp_1"/>
    <property type="match status" value="1"/>
</dbReference>
<keyword evidence="7 9" id="KW-0472">Membrane</keyword>
<dbReference type="InterPro" id="IPR000515">
    <property type="entry name" value="MetI-like"/>
</dbReference>
<dbReference type="FunFam" id="1.10.3720.10:FF:000003">
    <property type="entry name" value="Aliphatic sulfonate ABC transporter permease"/>
    <property type="match status" value="1"/>
</dbReference>
<dbReference type="SUPFAM" id="SSF161098">
    <property type="entry name" value="MetI-like"/>
    <property type="match status" value="1"/>
</dbReference>
<feature type="transmembrane region" description="Helical" evidence="9">
    <location>
        <begin position="36"/>
        <end position="59"/>
    </location>
</feature>
<evidence type="ECO:0000256" key="9">
    <source>
        <dbReference type="RuleBase" id="RU363032"/>
    </source>
</evidence>
<evidence type="ECO:0000259" key="10">
    <source>
        <dbReference type="PROSITE" id="PS50928"/>
    </source>
</evidence>
<dbReference type="AlphaFoldDB" id="A0A512JE63"/>
<keyword evidence="4" id="KW-1003">Cell membrane</keyword>
<reference evidence="11 12" key="1">
    <citation type="submission" date="2019-07" db="EMBL/GenBank/DDBJ databases">
        <title>Whole genome shotgun sequence of Methylobacterium gnaphalii NBRC 107716.</title>
        <authorList>
            <person name="Hosoyama A."/>
            <person name="Uohara A."/>
            <person name="Ohji S."/>
            <person name="Ichikawa N."/>
        </authorList>
    </citation>
    <scope>NUCLEOTIDE SEQUENCE [LARGE SCALE GENOMIC DNA]</scope>
    <source>
        <strain evidence="11 12">NBRC 107716</strain>
    </source>
</reference>
<accession>A0A512JE63</accession>
<evidence type="ECO:0000256" key="1">
    <source>
        <dbReference type="ARBA" id="ARBA00004651"/>
    </source>
</evidence>
<organism evidence="11 12">
    <name type="scientific">Methylobacterium gnaphalii</name>
    <dbReference type="NCBI Taxonomy" id="1010610"/>
    <lineage>
        <taxon>Bacteria</taxon>
        <taxon>Pseudomonadati</taxon>
        <taxon>Pseudomonadota</taxon>
        <taxon>Alphaproteobacteria</taxon>
        <taxon>Hyphomicrobiales</taxon>
        <taxon>Methylobacteriaceae</taxon>
        <taxon>Methylobacterium</taxon>
    </lineage>
</organism>
<evidence type="ECO:0000313" key="11">
    <source>
        <dbReference type="EMBL" id="GEP08232.1"/>
    </source>
</evidence>
<feature type="transmembrane region" description="Helical" evidence="9">
    <location>
        <begin position="128"/>
        <end position="147"/>
    </location>
</feature>
<dbReference type="GO" id="GO:0010438">
    <property type="term" value="P:cellular response to sulfur starvation"/>
    <property type="evidence" value="ECO:0007669"/>
    <property type="project" value="TreeGrafter"/>
</dbReference>
<dbReference type="PANTHER" id="PTHR30151">
    <property type="entry name" value="ALKANE SULFONATE ABC TRANSPORTER-RELATED, MEMBRANE SUBUNIT"/>
    <property type="match status" value="1"/>
</dbReference>
<evidence type="ECO:0000256" key="5">
    <source>
        <dbReference type="ARBA" id="ARBA00022692"/>
    </source>
</evidence>
<sequence>MAAEGNISAALLAPEAPSTANTNQASGGGSGAALRWLLGLAVPLVLAVGWELAVGRGLVQGRLIPPPSRIAATLWELAASGDLWTHVEATLIRVGLGFAFGAGAGILAGTATATLPWLRWLIDPTLQALRAVPSLAWVPLFILWFGILETPKVALIAVGVFFPVYVGVAGAIASVDRKLVEVGRIFRLSQAALARRILLPAVLPATLTALRTGLGLGFLFVVAAELMGASEGLGYLLVDGQQFGKPDQIVAAIIAFAVVGKLADSLLVALTGPLVRWQDTARETL</sequence>
<keyword evidence="12" id="KW-1185">Reference proteome</keyword>
<protein>
    <submittedName>
        <fullName evidence="11">ABC transporter permease</fullName>
    </submittedName>
</protein>
<keyword evidence="6 9" id="KW-1133">Transmembrane helix</keyword>
<proteinExistence type="inferred from homology"/>
<evidence type="ECO:0000256" key="6">
    <source>
        <dbReference type="ARBA" id="ARBA00022989"/>
    </source>
</evidence>
<evidence type="ECO:0000256" key="4">
    <source>
        <dbReference type="ARBA" id="ARBA00022475"/>
    </source>
</evidence>
<name>A0A512JE63_9HYPH</name>
<gene>
    <name evidence="11" type="ORF">MGN01_00770</name>
</gene>
<comment type="function">
    <text evidence="8">Probably part of an ABC transporter complex. Probably responsible for the translocation of the substrate across the membrane.</text>
</comment>
<comment type="similarity">
    <text evidence="2 9">Belongs to the binding-protein-dependent transport system permease family.</text>
</comment>
<feature type="transmembrane region" description="Helical" evidence="9">
    <location>
        <begin position="249"/>
        <end position="270"/>
    </location>
</feature>
<dbReference type="PANTHER" id="PTHR30151:SF39">
    <property type="entry name" value="ABC TRANSPORTER PERMEASE PROTEIN"/>
    <property type="match status" value="1"/>
</dbReference>
<comment type="caution">
    <text evidence="11">The sequence shown here is derived from an EMBL/GenBank/DDBJ whole genome shotgun (WGS) entry which is preliminary data.</text>
</comment>
<dbReference type="GO" id="GO:0042918">
    <property type="term" value="P:alkanesulfonate transmembrane transport"/>
    <property type="evidence" value="ECO:0007669"/>
    <property type="project" value="UniProtKB-ARBA"/>
</dbReference>
<evidence type="ECO:0000256" key="8">
    <source>
        <dbReference type="ARBA" id="ARBA00056719"/>
    </source>
</evidence>
<evidence type="ECO:0000256" key="3">
    <source>
        <dbReference type="ARBA" id="ARBA00022448"/>
    </source>
</evidence>
<dbReference type="EMBL" id="BJZV01000001">
    <property type="protein sequence ID" value="GEP08232.1"/>
    <property type="molecule type" value="Genomic_DNA"/>
</dbReference>
<dbReference type="PROSITE" id="PS50928">
    <property type="entry name" value="ABC_TM1"/>
    <property type="match status" value="1"/>
</dbReference>
<evidence type="ECO:0000256" key="2">
    <source>
        <dbReference type="ARBA" id="ARBA00009306"/>
    </source>
</evidence>
<feature type="transmembrane region" description="Helical" evidence="9">
    <location>
        <begin position="153"/>
        <end position="173"/>
    </location>
</feature>
<comment type="subcellular location">
    <subcellularLocation>
        <location evidence="1 9">Cell membrane</location>
        <topology evidence="1 9">Multi-pass membrane protein</topology>
    </subcellularLocation>
</comment>
<dbReference type="InterPro" id="IPR035906">
    <property type="entry name" value="MetI-like_sf"/>
</dbReference>